<dbReference type="OrthoDB" id="9789603at2"/>
<dbReference type="SUPFAM" id="SSF55729">
    <property type="entry name" value="Acyl-CoA N-acyltransferases (Nat)"/>
    <property type="match status" value="1"/>
</dbReference>
<dbReference type="PANTHER" id="PTHR43877">
    <property type="entry name" value="AMINOALKYLPHOSPHONATE N-ACETYLTRANSFERASE-RELATED-RELATED"/>
    <property type="match status" value="1"/>
</dbReference>
<dbReference type="InterPro" id="IPR050832">
    <property type="entry name" value="Bact_Acetyltransf"/>
</dbReference>
<dbReference type="EMBL" id="QFKX01000003">
    <property type="protein sequence ID" value="PWH06058.1"/>
    <property type="molecule type" value="Genomic_DNA"/>
</dbReference>
<keyword evidence="1 4" id="KW-0808">Transferase</keyword>
<dbReference type="Gene3D" id="3.40.630.30">
    <property type="match status" value="1"/>
</dbReference>
<evidence type="ECO:0000313" key="4">
    <source>
        <dbReference type="EMBL" id="PWH06058.1"/>
    </source>
</evidence>
<evidence type="ECO:0000259" key="3">
    <source>
        <dbReference type="PROSITE" id="PS51186"/>
    </source>
</evidence>
<protein>
    <submittedName>
        <fullName evidence="4">GNAT family N-acetyltransferase</fullName>
    </submittedName>
</protein>
<dbReference type="PANTHER" id="PTHR43877:SF2">
    <property type="entry name" value="AMINOALKYLPHOSPHONATE N-ACETYLTRANSFERASE-RELATED"/>
    <property type="match status" value="1"/>
</dbReference>
<organism evidence="4 5">
    <name type="scientific">Brachybacterium endophyticum</name>
    <dbReference type="NCBI Taxonomy" id="2182385"/>
    <lineage>
        <taxon>Bacteria</taxon>
        <taxon>Bacillati</taxon>
        <taxon>Actinomycetota</taxon>
        <taxon>Actinomycetes</taxon>
        <taxon>Micrococcales</taxon>
        <taxon>Dermabacteraceae</taxon>
        <taxon>Brachybacterium</taxon>
    </lineage>
</organism>
<dbReference type="PROSITE" id="PS51186">
    <property type="entry name" value="GNAT"/>
    <property type="match status" value="1"/>
</dbReference>
<evidence type="ECO:0000256" key="1">
    <source>
        <dbReference type="ARBA" id="ARBA00022679"/>
    </source>
</evidence>
<gene>
    <name evidence="4" type="ORF">DEO23_09590</name>
</gene>
<keyword evidence="2" id="KW-0012">Acyltransferase</keyword>
<reference evidence="4 5" key="1">
    <citation type="submission" date="2018-05" db="EMBL/GenBank/DDBJ databases">
        <title>Brachybacterium sp. M1HQ-2T, whole genome shotgun sequence.</title>
        <authorList>
            <person name="Tuo L."/>
        </authorList>
    </citation>
    <scope>NUCLEOTIDE SEQUENCE [LARGE SCALE GENOMIC DNA]</scope>
    <source>
        <strain evidence="4 5">M1HQ-2</strain>
    </source>
</reference>
<dbReference type="Proteomes" id="UP000245590">
    <property type="component" value="Unassembled WGS sequence"/>
</dbReference>
<name>A0A2U2RJL0_9MICO</name>
<sequence length="172" mass="18544">MIATLPLPTQLETGAGAVTLRAASTEDLEGLMKLLADDAIGRGRGDRAEGEDAERYRRALAEVLADGSNELVVGVQEDAPLLAMFQLTRIPGLSRRGVTRLQVESVRVAREARSRGLGAAMMRWVLEDAAPAVGAELVQLTSDAEREDARRFYERLGFVPSHIGFKANAAQS</sequence>
<dbReference type="Pfam" id="PF00583">
    <property type="entry name" value="Acetyltransf_1"/>
    <property type="match status" value="1"/>
</dbReference>
<proteinExistence type="predicted"/>
<keyword evidence="5" id="KW-1185">Reference proteome</keyword>
<comment type="caution">
    <text evidence="4">The sequence shown here is derived from an EMBL/GenBank/DDBJ whole genome shotgun (WGS) entry which is preliminary data.</text>
</comment>
<dbReference type="AlphaFoldDB" id="A0A2U2RJL0"/>
<evidence type="ECO:0000256" key="2">
    <source>
        <dbReference type="ARBA" id="ARBA00023315"/>
    </source>
</evidence>
<dbReference type="InterPro" id="IPR000182">
    <property type="entry name" value="GNAT_dom"/>
</dbReference>
<evidence type="ECO:0000313" key="5">
    <source>
        <dbReference type="Proteomes" id="UP000245590"/>
    </source>
</evidence>
<dbReference type="GO" id="GO:0016747">
    <property type="term" value="F:acyltransferase activity, transferring groups other than amino-acyl groups"/>
    <property type="evidence" value="ECO:0007669"/>
    <property type="project" value="InterPro"/>
</dbReference>
<accession>A0A2U2RJL0</accession>
<dbReference type="InterPro" id="IPR016181">
    <property type="entry name" value="Acyl_CoA_acyltransferase"/>
</dbReference>
<dbReference type="RefSeq" id="WP_109275805.1">
    <property type="nucleotide sequence ID" value="NZ_QFKX01000003.1"/>
</dbReference>
<feature type="domain" description="N-acetyltransferase" evidence="3">
    <location>
        <begin position="18"/>
        <end position="172"/>
    </location>
</feature>